<dbReference type="FunFam" id="1.20.58.530:FF:000001">
    <property type="entry name" value="Myosin heavy chain"/>
    <property type="match status" value="1"/>
</dbReference>
<evidence type="ECO:0000313" key="14">
    <source>
        <dbReference type="EMBL" id="KAK4153100.1"/>
    </source>
</evidence>
<feature type="coiled-coil region" evidence="10">
    <location>
        <begin position="2250"/>
        <end position="2305"/>
    </location>
</feature>
<dbReference type="Pfam" id="PF02736">
    <property type="entry name" value="Myosin_N"/>
    <property type="match status" value="1"/>
</dbReference>
<dbReference type="InterPro" id="IPR055914">
    <property type="entry name" value="DUF7491"/>
</dbReference>
<dbReference type="GO" id="GO:0016459">
    <property type="term" value="C:myosin complex"/>
    <property type="evidence" value="ECO:0007669"/>
    <property type="project" value="UniProtKB-KW"/>
</dbReference>
<sequence>MSVRNNPFARNAAATSAGSNALAPPAHIRPGHIRGPSREGTPSSGTFAPSYLKTEDMRKPTDIVNGIEGENDFSGRKYVWLKDPQTAFVKGWVVEELGGNRLLVQCDDGSQREIDAESVDKVNPAKFDKANDMAELTHLNEASVVHNLHTRYMSDLIYTYSGLFLVTVNPYTPLPIYTNEYVNMYKGRSREDNKPHIFAMADEAFRNMADENENQSILVTGESGAGKTENTKKVIQYLAAVAQSQLPAKSKGKQHSNLSAQILRANPILEAFGNAQTVRNNNSSRFGKFIRIEFNRDGSIAGAFIDWYLLEKSRVVRINAQERNYHIFYQLLTGADRRMKQDFLLDGLDVEDFAYTRDGQESITGVSDHDEWNSLLEAFVVMGFSDEEQASILRTIAAVLHLGNISVVKESRSADQARLAPDAKEVAARVCKLLGVPLEPFLRGLLHPKVKAGREWVEKVQTPEQVRFSIDALAKGIYERGFGDLVTRINRQLDRAGMGLDDTRFIGVLDIAGFEIFEHNSFEQLCINYTNEKLQQFFNHHMFVLEQEEYAREQIEWQFIDFGKDLQPTIDLIELSNPIGIFSCLDEDCVMPKATDKTFTEKLNSLWDKKSQKYRPSRLGQGFILTHYAAEVEYATDCWLEKNKDPLNDNLTRLLAASSDKHIANLFVDCADQDDEAGGMRSRVKKGLFRTVAQRHKEQLSSLMAQLHLTHPHFVRCILPNHTKRPKQFSGPLVLDQLRCNGVLEGIRIARTGFPNRLPFAEFRQRYEVLCRDLPKGYVEGQAVAKIMLDRFGLDRSLYRIGLTKVFFRAGVLAELEEKRDALITEIMSKFQSVARGYMQRRIAFKRLYRAEATRVIQRNFQVYLDLCDNPWWQLVVRMKPLLGATRTAAEVKKRDEMIRQLNETMQLEHENRQRLEDERRNVHAEMLRIQQTLESERALALDKEEIFKRLQLREAELEDKLAGALDDQENLEDQLDSLLDAKKRAEEDVEQYRTQLEQAASIIARLEHEKSELAGRVEDLEHAIDDITKAQSERSEQEAALESELKMLQSQLSLKERKVHDLEAKLLKTDQDIEVKLMTAQKELQSSRTNNSQLSAENREIQQQLARLSKTSTDYEDLVRKKESELALLRSDNKKSEMERRGFEDQMRNLSAEREKAAERLHEVQAQLSAMKSQRTQLEREADDAKRLLEARLSEDAQADENRQVLESQIKDLKEELYNTQMEFSRERQSRDDVLLLGEHKYQTLKDNYDHLNESKITIEKELYAQQDTLRRTMEARVAAEQERDEAREEIRRLRVAKTQAEEARQEAEIVGERAAFKVAREREESLHKDLEAAHERLQWFDAECAKLNHQIEDLNKLILESGEFGLRNDQAKERLERELHTVKSRLAASENDNRALLNKLQQKGLEIARSSSRASEASRGQIISLQREKAKLEEQNVKLNKQLGDSQVTIASLEKRLEKLQLSLEDLNHEVAREVQSSRNAEKASSNFTAQLAEANRTIESEKQLRSQAQGTVRTLQSTVDARDAELAELRSQLLSALRTVDPESVPAVHTDDGPDKYLSKNFDLVRKIEELQQNLRVQTAARGNAEAQLAELRAARNESPTRRGLEDINIDETPFNTSPTQKRSKPNGRHYSNTSTPPRRFANPDTDHLQDSIRSDKTADILSFNNRMDLKAEVEELQNQLQLAQMQNRHLESQLERSEAAPETYQDDNGRMRKLEKANGRLHDMLDKSAMQVSALEKALHTGELSLRDIQTKSHEEILDLLHSQEDSRRSILHSHNDAIAELTDMKGHLERLRHDRAKIEVDFRDARSDLQEMSLAREQEAASRGQLLQEFADLQIRMDAETSKLVDMTASLNLYKSRADEYFNKLEQAEIAVLKASRAEQFAKTQAKEAEESCAEMMAERQRLDTTIEDLQHQTQRLEEKVEDMSTDLESATQAKKRLQHELEDYRSQRANDVEDKESSMEQLRKKYQAEFATLTKELDLTREEKLFKQAEIARLREELDHLRSKWDDEVLNSSTWSKEKARLQSTLSDVVASRDEAVTAHNEAQGKIVSLLSQVRSLRSSMDEITAERDSLVREKRSIESRLEEAKAGLEELARGGSPSLRNAANIDKEILELKAGLAQQEDIAGAAVEKMRRAEALASEIQKDIVAERESGAELQKQKAALEKSLNEVQLKLIDLETKGYSTASHDIKFLHKRIQELESQLEDQETERSKSQRSVRNVDRIVKDLQSQIDRKDKHNGQLGEDMGRMRDKVDKLLKTIEELQASESNNELAARRAERELREERERALKLEREVEGWKLRMEKGTIGGSGVSVAGSVFGGSTRSRHVGWAAGEEPVKIPQRKSSISRVPSMTKGFL</sequence>
<dbReference type="PANTHER" id="PTHR13140:SF857">
    <property type="entry name" value="MYOSIN-11"/>
    <property type="match status" value="1"/>
</dbReference>
<comment type="caution">
    <text evidence="14">The sequence shown here is derived from an EMBL/GenBank/DDBJ whole genome shotgun (WGS) entry which is preliminary data.</text>
</comment>
<feature type="region of interest" description="Disordered" evidence="11">
    <location>
        <begin position="1"/>
        <end position="54"/>
    </location>
</feature>
<dbReference type="Gene3D" id="2.30.30.360">
    <property type="entry name" value="Myosin S1 fragment, N-terminal"/>
    <property type="match status" value="1"/>
</dbReference>
<dbReference type="InterPro" id="IPR036961">
    <property type="entry name" value="Kinesin_motor_dom_sf"/>
</dbReference>
<dbReference type="InterPro" id="IPR001609">
    <property type="entry name" value="Myosin_head_motor_dom-like"/>
</dbReference>
<feature type="compositionally biased region" description="Low complexity" evidence="11">
    <location>
        <begin position="9"/>
        <end position="23"/>
    </location>
</feature>
<dbReference type="GO" id="GO:0007015">
    <property type="term" value="P:actin filament organization"/>
    <property type="evidence" value="ECO:0007669"/>
    <property type="project" value="TreeGrafter"/>
</dbReference>
<dbReference type="Pfam" id="PF00063">
    <property type="entry name" value="Myosin_head"/>
    <property type="match status" value="1"/>
</dbReference>
<dbReference type="InterPro" id="IPR027417">
    <property type="entry name" value="P-loop_NTPase"/>
</dbReference>
<dbReference type="InterPro" id="IPR008989">
    <property type="entry name" value="Myosin_S1_N"/>
</dbReference>
<evidence type="ECO:0000259" key="13">
    <source>
        <dbReference type="PROSITE" id="PS51844"/>
    </source>
</evidence>
<dbReference type="SUPFAM" id="SSF90257">
    <property type="entry name" value="Myosin rod fragments"/>
    <property type="match status" value="3"/>
</dbReference>
<name>A0AAN6VKT0_9PEZI</name>
<dbReference type="Pfam" id="PF24319">
    <property type="entry name" value="DUF7491"/>
    <property type="match status" value="1"/>
</dbReference>
<feature type="domain" description="Myosin N-terminal SH3-like" evidence="13">
    <location>
        <begin position="74"/>
        <end position="124"/>
    </location>
</feature>
<evidence type="ECO:0000256" key="4">
    <source>
        <dbReference type="ARBA" id="ARBA00023054"/>
    </source>
</evidence>
<feature type="region of interest" description="Actin-binding" evidence="9">
    <location>
        <begin position="700"/>
        <end position="722"/>
    </location>
</feature>
<feature type="coiled-coil region" evidence="10">
    <location>
        <begin position="2158"/>
        <end position="2221"/>
    </location>
</feature>
<evidence type="ECO:0000256" key="9">
    <source>
        <dbReference type="PROSITE-ProRule" id="PRU00782"/>
    </source>
</evidence>
<feature type="coiled-coil region" evidence="10">
    <location>
        <begin position="899"/>
        <end position="1315"/>
    </location>
</feature>
<keyword evidence="15" id="KW-1185">Reference proteome</keyword>
<dbReference type="PROSITE" id="PS51844">
    <property type="entry name" value="SH3_LIKE"/>
    <property type="match status" value="1"/>
</dbReference>
<accession>A0AAN6VKT0</accession>
<dbReference type="PRINTS" id="PR00193">
    <property type="entry name" value="MYOSINHEAVY"/>
</dbReference>
<organism evidence="14 15">
    <name type="scientific">Chaetomidium leptoderma</name>
    <dbReference type="NCBI Taxonomy" id="669021"/>
    <lineage>
        <taxon>Eukaryota</taxon>
        <taxon>Fungi</taxon>
        <taxon>Dikarya</taxon>
        <taxon>Ascomycota</taxon>
        <taxon>Pezizomycotina</taxon>
        <taxon>Sordariomycetes</taxon>
        <taxon>Sordariomycetidae</taxon>
        <taxon>Sordariales</taxon>
        <taxon>Chaetomiaceae</taxon>
        <taxon>Chaetomidium</taxon>
    </lineage>
</organism>
<dbReference type="GO" id="GO:0120104">
    <property type="term" value="C:mitotic actomyosin contractile ring, proximal layer"/>
    <property type="evidence" value="ECO:0007669"/>
    <property type="project" value="UniProtKB-ARBA"/>
</dbReference>
<dbReference type="Proteomes" id="UP001302745">
    <property type="component" value="Unassembled WGS sequence"/>
</dbReference>
<reference evidence="14" key="2">
    <citation type="submission" date="2023-05" db="EMBL/GenBank/DDBJ databases">
        <authorList>
            <consortium name="Lawrence Berkeley National Laboratory"/>
            <person name="Steindorff A."/>
            <person name="Hensen N."/>
            <person name="Bonometti L."/>
            <person name="Westerberg I."/>
            <person name="Brannstrom I.O."/>
            <person name="Guillou S."/>
            <person name="Cros-Aarteil S."/>
            <person name="Calhoun S."/>
            <person name="Haridas S."/>
            <person name="Kuo A."/>
            <person name="Mondo S."/>
            <person name="Pangilinan J."/>
            <person name="Riley R."/>
            <person name="Labutti K."/>
            <person name="Andreopoulos B."/>
            <person name="Lipzen A."/>
            <person name="Chen C."/>
            <person name="Yanf M."/>
            <person name="Daum C."/>
            <person name="Ng V."/>
            <person name="Clum A."/>
            <person name="Ohm R."/>
            <person name="Martin F."/>
            <person name="Silar P."/>
            <person name="Natvig D."/>
            <person name="Lalanne C."/>
            <person name="Gautier V."/>
            <person name="Ament-Velasquez S.L."/>
            <person name="Kruys A."/>
            <person name="Hutchinson M.I."/>
            <person name="Powell A.J."/>
            <person name="Barry K."/>
            <person name="Miller A.N."/>
            <person name="Grigoriev I.V."/>
            <person name="Debuchy R."/>
            <person name="Gladieux P."/>
            <person name="Thoren M.H."/>
            <person name="Johannesson H."/>
        </authorList>
    </citation>
    <scope>NUCLEOTIDE SEQUENCE</scope>
    <source>
        <strain evidence="14">CBS 538.74</strain>
    </source>
</reference>
<feature type="region of interest" description="Disordered" evidence="11">
    <location>
        <begin position="1596"/>
        <end position="1656"/>
    </location>
</feature>
<evidence type="ECO:0000256" key="3">
    <source>
        <dbReference type="ARBA" id="ARBA00022840"/>
    </source>
</evidence>
<evidence type="ECO:0000256" key="7">
    <source>
        <dbReference type="ARBA" id="ARBA00023203"/>
    </source>
</evidence>
<dbReference type="PROSITE" id="PS50096">
    <property type="entry name" value="IQ"/>
    <property type="match status" value="1"/>
</dbReference>
<evidence type="ECO:0000259" key="12">
    <source>
        <dbReference type="PROSITE" id="PS51456"/>
    </source>
</evidence>
<feature type="coiled-coil region" evidence="10">
    <location>
        <begin position="2060"/>
        <end position="2101"/>
    </location>
</feature>
<evidence type="ECO:0000256" key="2">
    <source>
        <dbReference type="ARBA" id="ARBA00022741"/>
    </source>
</evidence>
<dbReference type="GO" id="GO:0016020">
    <property type="term" value="C:membrane"/>
    <property type="evidence" value="ECO:0007669"/>
    <property type="project" value="TreeGrafter"/>
</dbReference>
<dbReference type="Gene3D" id="4.10.270.10">
    <property type="entry name" value="Myosin, subunit A"/>
    <property type="match status" value="1"/>
</dbReference>
<dbReference type="Gene3D" id="1.20.5.340">
    <property type="match status" value="1"/>
</dbReference>
<dbReference type="GO" id="GO:1903475">
    <property type="term" value="P:mitotic actomyosin contractile ring assembly"/>
    <property type="evidence" value="ECO:0007669"/>
    <property type="project" value="UniProtKB-ARBA"/>
</dbReference>
<dbReference type="SUPFAM" id="SSF52540">
    <property type="entry name" value="P-loop containing nucleoside triphosphate hydrolases"/>
    <property type="match status" value="1"/>
</dbReference>
<feature type="coiled-coil region" evidence="10">
    <location>
        <begin position="1856"/>
        <end position="2010"/>
    </location>
</feature>
<gene>
    <name evidence="14" type="ORF">C8A00DRAFT_43935</name>
</gene>
<dbReference type="EMBL" id="MU856951">
    <property type="protein sequence ID" value="KAK4153100.1"/>
    <property type="molecule type" value="Genomic_DNA"/>
</dbReference>
<comment type="subunit">
    <text evidence="8">Binds to cdc4 and rlc1.</text>
</comment>
<feature type="binding site" evidence="9">
    <location>
        <begin position="221"/>
        <end position="228"/>
    </location>
    <ligand>
        <name>ATP</name>
        <dbReference type="ChEBI" id="CHEBI:30616"/>
    </ligand>
</feature>
<dbReference type="Gene3D" id="1.20.58.530">
    <property type="match status" value="1"/>
</dbReference>
<feature type="domain" description="Myosin motor" evidence="12">
    <location>
        <begin position="128"/>
        <end position="821"/>
    </location>
</feature>
<keyword evidence="5 9" id="KW-0518">Myosin</keyword>
<dbReference type="FunFam" id="1.10.10.820:FF:000001">
    <property type="entry name" value="Myosin heavy chain"/>
    <property type="match status" value="1"/>
</dbReference>
<dbReference type="GO" id="GO:0005524">
    <property type="term" value="F:ATP binding"/>
    <property type="evidence" value="ECO:0007669"/>
    <property type="project" value="UniProtKB-UniRule"/>
</dbReference>
<evidence type="ECO:0000256" key="1">
    <source>
        <dbReference type="ARBA" id="ARBA00008314"/>
    </source>
</evidence>
<evidence type="ECO:0000256" key="6">
    <source>
        <dbReference type="ARBA" id="ARBA00023175"/>
    </source>
</evidence>
<dbReference type="GO" id="GO:1902404">
    <property type="term" value="P:mitotic actomyosin contractile ring contraction"/>
    <property type="evidence" value="ECO:0007669"/>
    <property type="project" value="UniProtKB-ARBA"/>
</dbReference>
<dbReference type="Gene3D" id="1.20.120.720">
    <property type="entry name" value="Myosin VI head, motor domain, U50 subdomain"/>
    <property type="match status" value="1"/>
</dbReference>
<proteinExistence type="inferred from homology"/>
<keyword evidence="2 9" id="KW-0547">Nucleotide-binding</keyword>
<dbReference type="Gene3D" id="1.20.5.170">
    <property type="match status" value="1"/>
</dbReference>
<dbReference type="Gene3D" id="1.10.10.820">
    <property type="match status" value="1"/>
</dbReference>
<dbReference type="PANTHER" id="PTHR13140">
    <property type="entry name" value="MYOSIN"/>
    <property type="match status" value="1"/>
</dbReference>
<reference evidence="14" key="1">
    <citation type="journal article" date="2023" name="Mol. Phylogenet. Evol.">
        <title>Genome-scale phylogeny and comparative genomics of the fungal order Sordariales.</title>
        <authorList>
            <person name="Hensen N."/>
            <person name="Bonometti L."/>
            <person name="Westerberg I."/>
            <person name="Brannstrom I.O."/>
            <person name="Guillou S."/>
            <person name="Cros-Aarteil S."/>
            <person name="Calhoun S."/>
            <person name="Haridas S."/>
            <person name="Kuo A."/>
            <person name="Mondo S."/>
            <person name="Pangilinan J."/>
            <person name="Riley R."/>
            <person name="LaButti K."/>
            <person name="Andreopoulos B."/>
            <person name="Lipzen A."/>
            <person name="Chen C."/>
            <person name="Yan M."/>
            <person name="Daum C."/>
            <person name="Ng V."/>
            <person name="Clum A."/>
            <person name="Steindorff A."/>
            <person name="Ohm R.A."/>
            <person name="Martin F."/>
            <person name="Silar P."/>
            <person name="Natvig D.O."/>
            <person name="Lalanne C."/>
            <person name="Gautier V."/>
            <person name="Ament-Velasquez S.L."/>
            <person name="Kruys A."/>
            <person name="Hutchinson M.I."/>
            <person name="Powell A.J."/>
            <person name="Barry K."/>
            <person name="Miller A.N."/>
            <person name="Grigoriev I.V."/>
            <person name="Debuchy R."/>
            <person name="Gladieux P."/>
            <person name="Hiltunen Thoren M."/>
            <person name="Johannesson H."/>
        </authorList>
    </citation>
    <scope>NUCLEOTIDE SEQUENCE</scope>
    <source>
        <strain evidence="14">CBS 538.74</strain>
    </source>
</reference>
<feature type="coiled-coil region" evidence="10">
    <location>
        <begin position="1374"/>
        <end position="1514"/>
    </location>
</feature>
<dbReference type="InterPro" id="IPR004009">
    <property type="entry name" value="SH3_Myosin"/>
</dbReference>
<comment type="similarity">
    <text evidence="1 9">Belongs to the TRAFAC class myosin-kinesin ATPase superfamily. Myosin family.</text>
</comment>
<evidence type="ECO:0000256" key="8">
    <source>
        <dbReference type="ARBA" id="ARBA00064372"/>
    </source>
</evidence>
<dbReference type="PROSITE" id="PS51456">
    <property type="entry name" value="MYOSIN_MOTOR"/>
    <property type="match status" value="1"/>
</dbReference>
<keyword evidence="7 9" id="KW-0009">Actin-binding</keyword>
<feature type="compositionally biased region" description="Basic and acidic residues" evidence="11">
    <location>
        <begin position="1596"/>
        <end position="1609"/>
    </location>
</feature>
<dbReference type="CDD" id="cd01377">
    <property type="entry name" value="MYSc_class_II"/>
    <property type="match status" value="1"/>
</dbReference>
<evidence type="ECO:0000313" key="15">
    <source>
        <dbReference type="Proteomes" id="UP001302745"/>
    </source>
</evidence>
<evidence type="ECO:0000256" key="11">
    <source>
        <dbReference type="SAM" id="MobiDB-lite"/>
    </source>
</evidence>
<feature type="coiled-coil region" evidence="10">
    <location>
        <begin position="1670"/>
        <end position="1704"/>
    </location>
</feature>
<dbReference type="GO" id="GO:0051015">
    <property type="term" value="F:actin filament binding"/>
    <property type="evidence" value="ECO:0007669"/>
    <property type="project" value="InterPro"/>
</dbReference>
<evidence type="ECO:0000256" key="5">
    <source>
        <dbReference type="ARBA" id="ARBA00023123"/>
    </source>
</evidence>
<dbReference type="FunFam" id="1.20.120.720:FF:000001">
    <property type="entry name" value="Myosin heavy chain, muscle"/>
    <property type="match status" value="1"/>
</dbReference>
<keyword evidence="6 9" id="KW-0505">Motor protein</keyword>
<dbReference type="GO" id="GO:0000146">
    <property type="term" value="F:microfilament motor activity"/>
    <property type="evidence" value="ECO:0007669"/>
    <property type="project" value="TreeGrafter"/>
</dbReference>
<keyword evidence="4 10" id="KW-0175">Coiled coil</keyword>
<dbReference type="Gene3D" id="3.40.850.10">
    <property type="entry name" value="Kinesin motor domain"/>
    <property type="match status" value="1"/>
</dbReference>
<dbReference type="FunFam" id="3.40.850.10:FF:000101">
    <property type="entry name" value="Slow myosin heavy chain 2"/>
    <property type="match status" value="1"/>
</dbReference>
<dbReference type="SMART" id="SM00242">
    <property type="entry name" value="MYSc"/>
    <property type="match status" value="1"/>
</dbReference>
<keyword evidence="3 9" id="KW-0067">ATP-binding</keyword>
<evidence type="ECO:0000256" key="10">
    <source>
        <dbReference type="SAM" id="Coils"/>
    </source>
</evidence>
<dbReference type="Gene3D" id="3.30.70.1590">
    <property type="match status" value="1"/>
</dbReference>
<protein>
    <submittedName>
        <fullName evidence="14">Myosin type-2 heavy chain 1</fullName>
    </submittedName>
</protein>
<feature type="region of interest" description="Disordered" evidence="11">
    <location>
        <begin position="2335"/>
        <end position="2361"/>
    </location>
</feature>